<keyword evidence="7" id="KW-1185">Reference proteome</keyword>
<dbReference type="Proteomes" id="UP001642484">
    <property type="component" value="Unassembled WGS sequence"/>
</dbReference>
<dbReference type="SUPFAM" id="SSF50630">
    <property type="entry name" value="Acid proteases"/>
    <property type="match status" value="1"/>
</dbReference>
<dbReference type="EMBL" id="CAXAMN010023506">
    <property type="protein sequence ID" value="CAK9078132.1"/>
    <property type="molecule type" value="Genomic_DNA"/>
</dbReference>
<evidence type="ECO:0000256" key="1">
    <source>
        <dbReference type="ARBA" id="ARBA00022801"/>
    </source>
</evidence>
<sequence>MSEEQMGASCFMMAKEAREKCLFRRTPRSSEQYKRILFEKGCMESKGLKEADPMATSKALAKWVVARAVGKGLGLEMQESCPSLSTSAASKATVETVSTTATGASLLTEACLARVPHVPRPEARSKKARPAPPHPALGRMQPQRTPRIFTPVLRERASEVKTEHPESPAVPRRPAVQRPERSESRFPEGSTEATVEQALQHVAPKYREPLLVELLSMSQELRTARELAVAQSQRNSQLQREVEDQVCLFNTLVDLQQQNQWFEERRRHVDDANQVAMEIEQQQLESLRMAAEDVTASRLRLEEPNEIKKVLAASEQEMAERTQALEEELKELDDLIEEAQFGRGNSSTRLLKDQYLNGLLELSTRDLRKILDRAGARTAGRYEREALLELLRDPQLRAKCEALVRDAGGDEVILHKVRSADFAGVVSDGDAYMAIDVQLGGATARFILDTGASNTVMREMEARRLNARWMQVPVTAQGGTGIQSGLSLADLGEVTIGQVPCGRLQAVTTPGALPCPPDCCGILGLDVLSRLAMRLDFQRSRMKVTKEFGDANSAAAALAVKDLKPIPLQSVPGTSGLLALPLRLRAPNRGNQVKCLGILDLGAPFTVCSMTTARALGLKAELKRSGKFVTGLDGSPLEVLSGRLRLTGPSWEVDRELIIGDLPIFQALGVAVNQSPLVILGLDVLQSRGRIAMATGLKALWM</sequence>
<reference evidence="5 7" key="1">
    <citation type="submission" date="2024-02" db="EMBL/GenBank/DDBJ databases">
        <authorList>
            <person name="Chen Y."/>
            <person name="Shah S."/>
            <person name="Dougan E. K."/>
            <person name="Thang M."/>
            <person name="Chan C."/>
        </authorList>
    </citation>
    <scope>NUCLEOTIDE SEQUENCE [LARGE SCALE GENOMIC DNA]</scope>
</reference>
<keyword evidence="1" id="KW-0378">Hydrolase</keyword>
<evidence type="ECO:0000313" key="6">
    <source>
        <dbReference type="EMBL" id="CAK9078132.1"/>
    </source>
</evidence>
<evidence type="ECO:0000256" key="3">
    <source>
        <dbReference type="SAM" id="MobiDB-lite"/>
    </source>
</evidence>
<dbReference type="Gene3D" id="2.40.70.10">
    <property type="entry name" value="Acid Proteases"/>
    <property type="match status" value="2"/>
</dbReference>
<organism evidence="5 7">
    <name type="scientific">Durusdinium trenchii</name>
    <dbReference type="NCBI Taxonomy" id="1381693"/>
    <lineage>
        <taxon>Eukaryota</taxon>
        <taxon>Sar</taxon>
        <taxon>Alveolata</taxon>
        <taxon>Dinophyceae</taxon>
        <taxon>Suessiales</taxon>
        <taxon>Symbiodiniaceae</taxon>
        <taxon>Durusdinium</taxon>
    </lineage>
</organism>
<name>A0ABP0PS27_9DINO</name>
<dbReference type="InterPro" id="IPR001995">
    <property type="entry name" value="Peptidase_A2_cat"/>
</dbReference>
<feature type="region of interest" description="Disordered" evidence="3">
    <location>
        <begin position="119"/>
        <end position="142"/>
    </location>
</feature>
<proteinExistence type="predicted"/>
<evidence type="ECO:0000259" key="4">
    <source>
        <dbReference type="PROSITE" id="PS50175"/>
    </source>
</evidence>
<accession>A0ABP0PS27</accession>
<dbReference type="EMBL" id="CAXAMN010023495">
    <property type="protein sequence ID" value="CAK9078077.1"/>
    <property type="molecule type" value="Genomic_DNA"/>
</dbReference>
<feature type="region of interest" description="Disordered" evidence="3">
    <location>
        <begin position="157"/>
        <end position="193"/>
    </location>
</feature>
<feature type="coiled-coil region" evidence="2">
    <location>
        <begin position="311"/>
        <end position="342"/>
    </location>
</feature>
<dbReference type="InterPro" id="IPR034122">
    <property type="entry name" value="Retropepsin-like_bacterial"/>
</dbReference>
<evidence type="ECO:0000256" key="2">
    <source>
        <dbReference type="SAM" id="Coils"/>
    </source>
</evidence>
<feature type="domain" description="Peptidase A2" evidence="4">
    <location>
        <begin position="444"/>
        <end position="481"/>
    </location>
</feature>
<dbReference type="InterPro" id="IPR021109">
    <property type="entry name" value="Peptidase_aspartic_dom_sf"/>
</dbReference>
<dbReference type="PROSITE" id="PS50175">
    <property type="entry name" value="ASP_PROT_RETROV"/>
    <property type="match status" value="1"/>
</dbReference>
<dbReference type="CDD" id="cd05483">
    <property type="entry name" value="retropepsin_like_bacteria"/>
    <property type="match status" value="1"/>
</dbReference>
<comment type="caution">
    <text evidence="5">The sequence shown here is derived from an EMBL/GenBank/DDBJ whole genome shotgun (WGS) entry which is preliminary data.</text>
</comment>
<evidence type="ECO:0000313" key="7">
    <source>
        <dbReference type="Proteomes" id="UP001642484"/>
    </source>
</evidence>
<keyword evidence="2" id="KW-0175">Coiled coil</keyword>
<gene>
    <name evidence="5" type="ORF">CCMP2556_LOCUS38462</name>
    <name evidence="6" type="ORF">CCMP2556_LOCUS38496</name>
</gene>
<dbReference type="Pfam" id="PF13975">
    <property type="entry name" value="gag-asp_proteas"/>
    <property type="match status" value="1"/>
</dbReference>
<dbReference type="InterPro" id="IPR001969">
    <property type="entry name" value="Aspartic_peptidase_AS"/>
</dbReference>
<feature type="compositionally biased region" description="Basic and acidic residues" evidence="3">
    <location>
        <begin position="157"/>
        <end position="166"/>
    </location>
</feature>
<dbReference type="PROSITE" id="PS00141">
    <property type="entry name" value="ASP_PROTEASE"/>
    <property type="match status" value="1"/>
</dbReference>
<evidence type="ECO:0000313" key="5">
    <source>
        <dbReference type="EMBL" id="CAK9078077.1"/>
    </source>
</evidence>
<protein>
    <recommendedName>
        <fullName evidence="4">Peptidase A2 domain-containing protein</fullName>
    </recommendedName>
</protein>